<feature type="repeat" description="MBT" evidence="10">
    <location>
        <begin position="632"/>
        <end position="732"/>
    </location>
</feature>
<dbReference type="PROSITE" id="PS51802">
    <property type="entry name" value="ZF_CCHHC"/>
    <property type="match status" value="1"/>
</dbReference>
<protein>
    <recommendedName>
        <fullName evidence="12">SAM domain-containing protein</fullName>
    </recommendedName>
</protein>
<dbReference type="CDD" id="cd20103">
    <property type="entry name" value="MBT_L3MBTL1-like_rpt3"/>
    <property type="match status" value="1"/>
</dbReference>
<dbReference type="SUPFAM" id="SSF47769">
    <property type="entry name" value="SAM/Pointed domain"/>
    <property type="match status" value="1"/>
</dbReference>
<feature type="region of interest" description="Disordered" evidence="11">
    <location>
        <begin position="1005"/>
        <end position="1067"/>
    </location>
</feature>
<evidence type="ECO:0000256" key="9">
    <source>
        <dbReference type="ARBA" id="ARBA00023242"/>
    </source>
</evidence>
<dbReference type="PROSITE" id="PS51079">
    <property type="entry name" value="MBT"/>
    <property type="match status" value="3"/>
</dbReference>
<keyword evidence="8" id="KW-0804">Transcription</keyword>
<evidence type="ECO:0000256" key="11">
    <source>
        <dbReference type="SAM" id="MobiDB-lite"/>
    </source>
</evidence>
<feature type="repeat" description="MBT" evidence="10">
    <location>
        <begin position="740"/>
        <end position="839"/>
    </location>
</feature>
<evidence type="ECO:0000313" key="13">
    <source>
        <dbReference type="EMBL" id="JAT24862.1"/>
    </source>
</evidence>
<organism evidence="13">
    <name type="scientific">Graphocephala atropunctata</name>
    <dbReference type="NCBI Taxonomy" id="36148"/>
    <lineage>
        <taxon>Eukaryota</taxon>
        <taxon>Metazoa</taxon>
        <taxon>Ecdysozoa</taxon>
        <taxon>Arthropoda</taxon>
        <taxon>Hexapoda</taxon>
        <taxon>Insecta</taxon>
        <taxon>Pterygota</taxon>
        <taxon>Neoptera</taxon>
        <taxon>Paraneoptera</taxon>
        <taxon>Hemiptera</taxon>
        <taxon>Auchenorrhyncha</taxon>
        <taxon>Membracoidea</taxon>
        <taxon>Cicadellidae</taxon>
        <taxon>Cicadellinae</taxon>
        <taxon>Cicadellini</taxon>
        <taxon>Graphocephala</taxon>
    </lineage>
</organism>
<keyword evidence="9" id="KW-0539">Nucleus</keyword>
<feature type="compositionally biased region" description="Polar residues" evidence="11">
    <location>
        <begin position="583"/>
        <end position="605"/>
    </location>
</feature>
<feature type="compositionally biased region" description="Basic and acidic residues" evidence="11">
    <location>
        <begin position="1037"/>
        <end position="1061"/>
    </location>
</feature>
<dbReference type="SMART" id="SM00454">
    <property type="entry name" value="SAM"/>
    <property type="match status" value="1"/>
</dbReference>
<dbReference type="InterPro" id="IPR013761">
    <property type="entry name" value="SAM/pointed_sf"/>
</dbReference>
<evidence type="ECO:0000256" key="8">
    <source>
        <dbReference type="ARBA" id="ARBA00023163"/>
    </source>
</evidence>
<evidence type="ECO:0000256" key="4">
    <source>
        <dbReference type="ARBA" id="ARBA00022771"/>
    </source>
</evidence>
<reference evidence="13" key="1">
    <citation type="submission" date="2015-11" db="EMBL/GenBank/DDBJ databases">
        <title>De novo transcriptome assembly of four potential Pierce s Disease insect vectors from Arizona vineyards.</title>
        <authorList>
            <person name="Tassone E.E."/>
        </authorList>
    </citation>
    <scope>NUCLEOTIDE SEQUENCE</scope>
</reference>
<feature type="region of interest" description="Disordered" evidence="11">
    <location>
        <begin position="519"/>
        <end position="540"/>
    </location>
</feature>
<comment type="subcellular location">
    <subcellularLocation>
        <location evidence="1">Nucleus</location>
    </subcellularLocation>
</comment>
<dbReference type="InterPro" id="IPR050548">
    <property type="entry name" value="PcG_chromatin_remod_factors"/>
</dbReference>
<evidence type="ECO:0000256" key="7">
    <source>
        <dbReference type="ARBA" id="ARBA00023015"/>
    </source>
</evidence>
<dbReference type="SMART" id="SM00561">
    <property type="entry name" value="MBT"/>
    <property type="match status" value="3"/>
</dbReference>
<keyword evidence="3" id="KW-0677">Repeat</keyword>
<proteinExistence type="predicted"/>
<feature type="region of interest" description="Disordered" evidence="11">
    <location>
        <begin position="1"/>
        <end position="71"/>
    </location>
</feature>
<keyword evidence="7" id="KW-0805">Transcription regulation</keyword>
<keyword evidence="6" id="KW-0156">Chromatin regulator</keyword>
<dbReference type="AlphaFoldDB" id="A0A1B6LMA4"/>
<feature type="region of interest" description="Disordered" evidence="11">
    <location>
        <begin position="416"/>
        <end position="447"/>
    </location>
</feature>
<dbReference type="InterPro" id="IPR001660">
    <property type="entry name" value="SAM"/>
</dbReference>
<dbReference type="InterPro" id="IPR002515">
    <property type="entry name" value="Znf_C2H2C"/>
</dbReference>
<dbReference type="FunFam" id="2.30.30.140:FF:000007">
    <property type="entry name" value="Lethal(3)malignant brain tumor-like protein 1"/>
    <property type="match status" value="1"/>
</dbReference>
<accession>A0A1B6LMA4</accession>
<dbReference type="Gene3D" id="2.30.30.140">
    <property type="match status" value="3"/>
</dbReference>
<dbReference type="Gene3D" id="1.10.150.50">
    <property type="entry name" value="Transcription Factor, Ets-1"/>
    <property type="match status" value="1"/>
</dbReference>
<dbReference type="GO" id="GO:0045892">
    <property type="term" value="P:negative regulation of DNA-templated transcription"/>
    <property type="evidence" value="ECO:0007669"/>
    <property type="project" value="TreeGrafter"/>
</dbReference>
<keyword evidence="4" id="KW-0863">Zinc-finger</keyword>
<evidence type="ECO:0000256" key="6">
    <source>
        <dbReference type="ARBA" id="ARBA00022853"/>
    </source>
</evidence>
<gene>
    <name evidence="13" type="ORF">g.16155</name>
</gene>
<evidence type="ECO:0000256" key="2">
    <source>
        <dbReference type="ARBA" id="ARBA00022723"/>
    </source>
</evidence>
<feature type="compositionally biased region" description="Basic and acidic residues" evidence="11">
    <location>
        <begin position="524"/>
        <end position="536"/>
    </location>
</feature>
<sequence>MPQSSGGQSHGIIMPQSSGGQSHGIIMPQSSGGQSHGLIMPQSSGGQSHGIIMPQSSGGQSHGIIVPQSTSNQSQVTNLIITSSSATNTPVAASLLIPGSNSSSSSLSSSHMTSLLIPQSPAPQCSAPVAGLVMPSTAGGAPPTSPKTSILVPVSVGPNSKSLLHPVTYSNGKKSIDASTITARDNKQSVLMKSPEGGNFPSLPPLQPISSNIGVNKSVLVKAPNGLSVPESLIMTPISDADVIKNKPDKISDEMTIERTPMVSVDDKGTSTIIMRMDDDGRAAEVGATSASARGTNRGEGLVMDGEVTVRRLVGPERTEDPEKRQMEDDVRIELVKRKHVEDDMRIELVKKKLVEDEVRIELVKPQKLPPPRYQKPEELNPMEVLEWDHQGVGKLPGSNIKFRINEYGLDLVVDNNKDESSSNTPSSSRRNSDDKAPNPVSDKTTKEIVGEATDKIYCCEGCGCYGLYTEFLMDTRFCSVGCKKIVLARTVGKKKRPDERLRELRLRRKRRKIKILSQRSKRGSVDQKIGKEQGDAKVGPAEEAELISKAWCTKMVELRKVKKSSEGNINLQVSDSDDLRTASPTNSYSDASETVSRSLAGSNPSEDEGSSDRTAPSDVNKETWLNSSGEFMWSLYLQKCCKKAKAAPIRLFKSPFPDCKNGFKVGMKLEGIDPEHQAIISVLTVVQVRGYRIRLHFDGYPEYHDFWANADSPDIFPPGWCERNSHSLDPPRGYTMENFSWNMYLKQCRAQPAPKSLFPKSNTPLCPSQFRVGMKLEAVDRKNSSLVCVASVANLIDNRLLIHFDSWGDVYDYWTDPTSPYIHPVGWCEEYGHDLTPPNSYKNASQFSWELYLKETKSQAAPARAFKPRPPNTFKRGMKLEAVDKRAPSLLRPATVREVKDYQIKITFDGYPEEFGYWVDDDCPDIHPTGWGHKTGHPVTPPPVTSLKSECGTQDCTGDGNVKGGFLASHTTAALCPYAAQNLNKDSVPDRFCVNPDFYEVPEPIAKTKSTSSRQDTGEDSNSESRVKTRFSSGSVKEEIKEEPTVKIEPEEEKTEERIERRGRKRKLQEVESRTEQLDRLRKELIRTVLEPGYQPAPAQQEMWVKHVATLGHKVNVTGGDPRCWNHKQVAAFVNTVIPSRAKLFLDQEIDGEAFLMLTQCDLTKVLGLKLGPALKIYNCIILLRKKVMGS</sequence>
<dbReference type="GO" id="GO:0003682">
    <property type="term" value="F:chromatin binding"/>
    <property type="evidence" value="ECO:0007669"/>
    <property type="project" value="TreeGrafter"/>
</dbReference>
<dbReference type="GO" id="GO:0008270">
    <property type="term" value="F:zinc ion binding"/>
    <property type="evidence" value="ECO:0007669"/>
    <property type="project" value="UniProtKB-KW"/>
</dbReference>
<keyword evidence="5" id="KW-0862">Zinc</keyword>
<dbReference type="SUPFAM" id="SSF63748">
    <property type="entry name" value="Tudor/PWWP/MBT"/>
    <property type="match status" value="3"/>
</dbReference>
<feature type="region of interest" description="Disordered" evidence="11">
    <location>
        <begin position="573"/>
        <end position="622"/>
    </location>
</feature>
<evidence type="ECO:0000259" key="12">
    <source>
        <dbReference type="SMART" id="SM00454"/>
    </source>
</evidence>
<dbReference type="PANTHER" id="PTHR12247:SF131">
    <property type="entry name" value="LD05287P"/>
    <property type="match status" value="1"/>
</dbReference>
<dbReference type="InterPro" id="IPR004092">
    <property type="entry name" value="Mbt"/>
</dbReference>
<dbReference type="GO" id="GO:0042393">
    <property type="term" value="F:histone binding"/>
    <property type="evidence" value="ECO:0007669"/>
    <property type="project" value="TreeGrafter"/>
</dbReference>
<feature type="domain" description="SAM" evidence="12">
    <location>
        <begin position="1123"/>
        <end position="1188"/>
    </location>
</feature>
<evidence type="ECO:0000256" key="3">
    <source>
        <dbReference type="ARBA" id="ARBA00022737"/>
    </source>
</evidence>
<dbReference type="GO" id="GO:0006325">
    <property type="term" value="P:chromatin organization"/>
    <property type="evidence" value="ECO:0007669"/>
    <property type="project" value="UniProtKB-KW"/>
</dbReference>
<evidence type="ECO:0000256" key="1">
    <source>
        <dbReference type="ARBA" id="ARBA00004123"/>
    </source>
</evidence>
<dbReference type="PANTHER" id="PTHR12247">
    <property type="entry name" value="POLYCOMB GROUP PROTEIN"/>
    <property type="match status" value="1"/>
</dbReference>
<dbReference type="EMBL" id="GEBQ01015115">
    <property type="protein sequence ID" value="JAT24862.1"/>
    <property type="molecule type" value="Transcribed_RNA"/>
</dbReference>
<evidence type="ECO:0000256" key="10">
    <source>
        <dbReference type="PROSITE-ProRule" id="PRU00459"/>
    </source>
</evidence>
<name>A0A1B6LMA4_9HEMI</name>
<evidence type="ECO:0000256" key="5">
    <source>
        <dbReference type="ARBA" id="ARBA00022833"/>
    </source>
</evidence>
<feature type="repeat" description="MBT" evidence="10">
    <location>
        <begin position="848"/>
        <end position="943"/>
    </location>
</feature>
<dbReference type="Pfam" id="PF02820">
    <property type="entry name" value="MBT"/>
    <property type="match status" value="3"/>
</dbReference>
<dbReference type="CDD" id="cd20102">
    <property type="entry name" value="MBT_L3MBTL1-like_rpt2"/>
    <property type="match status" value="1"/>
</dbReference>
<keyword evidence="2" id="KW-0479">Metal-binding</keyword>
<dbReference type="GO" id="GO:0005634">
    <property type="term" value="C:nucleus"/>
    <property type="evidence" value="ECO:0007669"/>
    <property type="project" value="UniProtKB-SubCell"/>
</dbReference>
<dbReference type="CDD" id="cd20101">
    <property type="entry name" value="MBT_L3MBTL1-like_rpt1"/>
    <property type="match status" value="1"/>
</dbReference>